<dbReference type="Pfam" id="PF04965">
    <property type="entry name" value="GPW_gp25"/>
    <property type="match status" value="1"/>
</dbReference>
<dbReference type="PANTHER" id="PTHR38595">
    <property type="entry name" value="CYTOPLASMIC PROTEIN-RELATED"/>
    <property type="match status" value="1"/>
</dbReference>
<keyword evidence="3" id="KW-1185">Reference proteome</keyword>
<dbReference type="NCBIfam" id="TIGR03357">
    <property type="entry name" value="VI_zyme"/>
    <property type="match status" value="1"/>
</dbReference>
<dbReference type="InterPro" id="IPR053176">
    <property type="entry name" value="T6SS_TssE1-like"/>
</dbReference>
<protein>
    <submittedName>
        <fullName evidence="2">Protein ImpF</fullName>
    </submittedName>
</protein>
<dbReference type="InterPro" id="IPR017737">
    <property type="entry name" value="TssE1-like"/>
</dbReference>
<evidence type="ECO:0000259" key="1">
    <source>
        <dbReference type="Pfam" id="PF04965"/>
    </source>
</evidence>
<keyword evidence="2" id="KW-0614">Plasmid</keyword>
<dbReference type="InterPro" id="IPR007048">
    <property type="entry name" value="IraD/Gp25-like"/>
</dbReference>
<dbReference type="PANTHER" id="PTHR38595:SF1">
    <property type="entry name" value="TYPE VI SECRETION SYSTEM COMPONENT TSSE1"/>
    <property type="match status" value="1"/>
</dbReference>
<reference evidence="2 3" key="1">
    <citation type="submission" date="2015-10" db="EMBL/GenBank/DDBJ databases">
        <title>Genomic differences between typical nodule nitrogen-fixing rhizobial strains and those coming from bean seeds.</title>
        <authorList>
            <person name="Peralta H."/>
            <person name="Aguilar-Vera A."/>
            <person name="Diaz R."/>
            <person name="Mora Y."/>
            <person name="Martinez-Batallar G."/>
            <person name="Salazar E."/>
            <person name="Vargas-Lagunas C."/>
            <person name="Encarnacion S."/>
            <person name="Girard L."/>
            <person name="Mora J."/>
        </authorList>
    </citation>
    <scope>NUCLEOTIDE SEQUENCE [LARGE SCALE GENOMIC DNA]</scope>
    <source>
        <strain evidence="2 3">CFNEI 73</strain>
        <plasmid evidence="2 3">C</plasmid>
    </source>
</reference>
<evidence type="ECO:0000313" key="2">
    <source>
        <dbReference type="EMBL" id="APG95614.1"/>
    </source>
</evidence>
<dbReference type="KEGG" id="same:SAMCFNEI73_pC1915"/>
<accession>A0A1L3LZV9</accession>
<evidence type="ECO:0000313" key="3">
    <source>
        <dbReference type="Proteomes" id="UP000182306"/>
    </source>
</evidence>
<dbReference type="Proteomes" id="UP000182306">
    <property type="component" value="Plasmid C"/>
</dbReference>
<dbReference type="Gene3D" id="3.10.450.40">
    <property type="match status" value="1"/>
</dbReference>
<geneLocation type="plasmid" evidence="2 3">
    <name>C</name>
</geneLocation>
<organism evidence="2 3">
    <name type="scientific">Sinorhizobium americanum</name>
    <dbReference type="NCBI Taxonomy" id="194963"/>
    <lineage>
        <taxon>Bacteria</taxon>
        <taxon>Pseudomonadati</taxon>
        <taxon>Pseudomonadota</taxon>
        <taxon>Alphaproteobacteria</taxon>
        <taxon>Hyphomicrobiales</taxon>
        <taxon>Rhizobiaceae</taxon>
        <taxon>Sinorhizobium/Ensifer group</taxon>
        <taxon>Sinorhizobium</taxon>
    </lineage>
</organism>
<dbReference type="SUPFAM" id="SSF160719">
    <property type="entry name" value="gpW/gp25-like"/>
    <property type="match status" value="1"/>
</dbReference>
<dbReference type="AlphaFoldDB" id="A0A1L3LZV9"/>
<dbReference type="EMBL" id="CP013110">
    <property type="protein sequence ID" value="APG95614.1"/>
    <property type="molecule type" value="Genomic_DNA"/>
</dbReference>
<gene>
    <name evidence="2" type="primary">impF</name>
    <name evidence="2" type="ORF">SAMCFNEI73_pC1915</name>
</gene>
<sequence length="177" mass="19753">MQSGASFMVDPLERYRAGERVLARSVLDRLVDNSPDLKSDPPVSLAEQVREMREAIRRDIEALLNTRRRPTSPPAALSDLGDALVNYGVDGMVSANLFTDEAKARLARIIERRIATFETRLAHVRVTILKNRTITDRALRLRIEASFRLIDGMPPISFESVIDPSTQHFLVEGAANG</sequence>
<proteinExistence type="predicted"/>
<feature type="domain" description="IraD/Gp25-like" evidence="1">
    <location>
        <begin position="51"/>
        <end position="148"/>
    </location>
</feature>
<name>A0A1L3LZV9_9HYPH</name>